<keyword evidence="1" id="KW-0472">Membrane</keyword>
<protein>
    <submittedName>
        <fullName evidence="3">Membrane protein</fullName>
    </submittedName>
</protein>
<feature type="transmembrane region" description="Helical" evidence="1">
    <location>
        <begin position="32"/>
        <end position="53"/>
    </location>
</feature>
<dbReference type="AlphaFoldDB" id="A0A010ST99"/>
<dbReference type="OrthoDB" id="183980at2"/>
<proteinExistence type="predicted"/>
<dbReference type="EMBL" id="AFOY02000014">
    <property type="protein sequence ID" value="EXF94183.1"/>
    <property type="molecule type" value="Genomic_DNA"/>
</dbReference>
<evidence type="ECO:0000256" key="1">
    <source>
        <dbReference type="SAM" id="Phobius"/>
    </source>
</evidence>
<gene>
    <name evidence="3" type="ORF">HK44_002225</name>
</gene>
<name>A0A010ST99_PSEFL</name>
<evidence type="ECO:0000313" key="4">
    <source>
        <dbReference type="Proteomes" id="UP000022611"/>
    </source>
</evidence>
<feature type="transmembrane region" description="Helical" evidence="1">
    <location>
        <begin position="347"/>
        <end position="371"/>
    </location>
</feature>
<evidence type="ECO:0000259" key="2">
    <source>
        <dbReference type="Pfam" id="PF13559"/>
    </source>
</evidence>
<feature type="transmembrane region" description="Helical" evidence="1">
    <location>
        <begin position="73"/>
        <end position="89"/>
    </location>
</feature>
<dbReference type="eggNOG" id="ENOG502Z8D2">
    <property type="taxonomic scope" value="Bacteria"/>
</dbReference>
<dbReference type="InterPro" id="IPR025403">
    <property type="entry name" value="TgpA-like_C"/>
</dbReference>
<feature type="domain" description="Protein-glutamine gamma-glutamyltransferase-like C-terminal" evidence="2">
    <location>
        <begin position="432"/>
        <end position="503"/>
    </location>
</feature>
<accession>A0A010ST99</accession>
<keyword evidence="1" id="KW-1133">Transmembrane helix</keyword>
<sequence>MRLSDANVVIRPRSTWEAMDLGVLLSQRHRRLLITSWAIVTLPVFALLTLVLWDSPSMAALLFWWLKPAFERLPLYILSSALFGETPTLKQTLRQWPRLLKPQLLASLTWRRFGLSRSFIMPVVQLEELSGLARQQRLAVLQQRDRGAARWLTLIGAHLEAALWMGLMVLFYLLLPAQIELNWDWQTLIASPEQDWFWLNHLINALYALILIMWEPIYVACGFSLYMNRRTRLEAWDIELVFRRLRQRLSSVVACLLMLGLLWLPATQPLWATEPADAPDSPRLLQQPLTSQAASNSIKAILDTPPFKNPQTVTHYRFGKETPDQPANTEIPGWLKAFFALFDSRRFAGLAGVIEVLLWASVIGAITLLIWRYRDGLQTFVSRRPRLRSTPAPPAPAQLFGLDLGRETLPDDIAASVESLWPTQPREALGLLYRALLSRLLHDFNLPLKTADTEGQVLERVQQLQEPALQTFSRTLTVHWQNMAYGHRLPPPHLQQELCDGWRTLFGPGAAR</sequence>
<organism evidence="3 4">
    <name type="scientific">Pseudomonas fluorescens HK44</name>
    <dbReference type="NCBI Taxonomy" id="1042209"/>
    <lineage>
        <taxon>Bacteria</taxon>
        <taxon>Pseudomonadati</taxon>
        <taxon>Pseudomonadota</taxon>
        <taxon>Gammaproteobacteria</taxon>
        <taxon>Pseudomonadales</taxon>
        <taxon>Pseudomonadaceae</taxon>
        <taxon>Pseudomonas</taxon>
    </lineage>
</organism>
<feature type="transmembrane region" description="Helical" evidence="1">
    <location>
        <begin position="151"/>
        <end position="175"/>
    </location>
</feature>
<dbReference type="HOGENOM" id="CLU_040278_0_0_6"/>
<dbReference type="Pfam" id="PF13559">
    <property type="entry name" value="DUF4129"/>
    <property type="match status" value="1"/>
</dbReference>
<dbReference type="PATRIC" id="fig|1042209.11.peg.2789"/>
<feature type="transmembrane region" description="Helical" evidence="1">
    <location>
        <begin position="248"/>
        <end position="266"/>
    </location>
</feature>
<dbReference type="RefSeq" id="WP_019693288.1">
    <property type="nucleotide sequence ID" value="NZ_AFOY02000014.1"/>
</dbReference>
<comment type="caution">
    <text evidence="3">The sequence shown here is derived from an EMBL/GenBank/DDBJ whole genome shotgun (WGS) entry which is preliminary data.</text>
</comment>
<dbReference type="Proteomes" id="UP000022611">
    <property type="component" value="Unassembled WGS sequence"/>
</dbReference>
<evidence type="ECO:0000313" key="3">
    <source>
        <dbReference type="EMBL" id="EXF94183.1"/>
    </source>
</evidence>
<reference evidence="3 4" key="1">
    <citation type="journal article" date="2011" name="J. Bacteriol.">
        <title>Draft genome sequence of the polycyclic aromatic hydrocarbon-degrading, genetically engineered bioluminescent bioreporter Pseudomonas fluorescens HK44.</title>
        <authorList>
            <person name="Chauhan A."/>
            <person name="Layton A.C."/>
            <person name="Williams D.E."/>
            <person name="Smartt A.E."/>
            <person name="Ripp S."/>
            <person name="Karpinets T.V."/>
            <person name="Brown S.D."/>
            <person name="Sayler G.S."/>
        </authorList>
    </citation>
    <scope>NUCLEOTIDE SEQUENCE [LARGE SCALE GENOMIC DNA]</scope>
    <source>
        <strain evidence="3 4">HK44</strain>
    </source>
</reference>
<feature type="transmembrane region" description="Helical" evidence="1">
    <location>
        <begin position="205"/>
        <end position="227"/>
    </location>
</feature>
<keyword evidence="1" id="KW-0812">Transmembrane</keyword>